<protein>
    <submittedName>
        <fullName evidence="2">Uncharacterized protein</fullName>
    </submittedName>
</protein>
<feature type="region of interest" description="Disordered" evidence="1">
    <location>
        <begin position="211"/>
        <end position="301"/>
    </location>
</feature>
<feature type="region of interest" description="Disordered" evidence="1">
    <location>
        <begin position="354"/>
        <end position="381"/>
    </location>
</feature>
<feature type="compositionally biased region" description="Low complexity" evidence="1">
    <location>
        <begin position="241"/>
        <end position="251"/>
    </location>
</feature>
<proteinExistence type="predicted"/>
<keyword evidence="3" id="KW-1185">Reference proteome</keyword>
<evidence type="ECO:0000313" key="3">
    <source>
        <dbReference type="Proteomes" id="UP001221898"/>
    </source>
</evidence>
<accession>A0AAD7R4R5</accession>
<comment type="caution">
    <text evidence="2">The sequence shown here is derived from an EMBL/GenBank/DDBJ whole genome shotgun (WGS) entry which is preliminary data.</text>
</comment>
<reference evidence="2" key="1">
    <citation type="journal article" date="2023" name="Science">
        <title>Genome structures resolve the early diversification of teleost fishes.</title>
        <authorList>
            <person name="Parey E."/>
            <person name="Louis A."/>
            <person name="Montfort J."/>
            <person name="Bouchez O."/>
            <person name="Roques C."/>
            <person name="Iampietro C."/>
            <person name="Lluch J."/>
            <person name="Castinel A."/>
            <person name="Donnadieu C."/>
            <person name="Desvignes T."/>
            <person name="Floi Bucao C."/>
            <person name="Jouanno E."/>
            <person name="Wen M."/>
            <person name="Mejri S."/>
            <person name="Dirks R."/>
            <person name="Jansen H."/>
            <person name="Henkel C."/>
            <person name="Chen W.J."/>
            <person name="Zahm M."/>
            <person name="Cabau C."/>
            <person name="Klopp C."/>
            <person name="Thompson A.W."/>
            <person name="Robinson-Rechavi M."/>
            <person name="Braasch I."/>
            <person name="Lecointre G."/>
            <person name="Bobe J."/>
            <person name="Postlethwait J.H."/>
            <person name="Berthelot C."/>
            <person name="Roest Crollius H."/>
            <person name="Guiguen Y."/>
        </authorList>
    </citation>
    <scope>NUCLEOTIDE SEQUENCE</scope>
    <source>
        <strain evidence="2">NC1722</strain>
    </source>
</reference>
<name>A0AAD7R4R5_9TELE</name>
<feature type="compositionally biased region" description="Basic and acidic residues" evidence="1">
    <location>
        <begin position="364"/>
        <end position="381"/>
    </location>
</feature>
<gene>
    <name evidence="2" type="ORF">AAFF_G00014720</name>
</gene>
<dbReference type="AlphaFoldDB" id="A0AAD7R4R5"/>
<dbReference type="EMBL" id="JAINUG010001039">
    <property type="protein sequence ID" value="KAJ8358309.1"/>
    <property type="molecule type" value="Genomic_DNA"/>
</dbReference>
<feature type="compositionally biased region" description="Low complexity" evidence="1">
    <location>
        <begin position="291"/>
        <end position="301"/>
    </location>
</feature>
<feature type="compositionally biased region" description="Basic and acidic residues" evidence="1">
    <location>
        <begin position="262"/>
        <end position="272"/>
    </location>
</feature>
<evidence type="ECO:0000313" key="2">
    <source>
        <dbReference type="EMBL" id="KAJ8358309.1"/>
    </source>
</evidence>
<feature type="compositionally biased region" description="Pro residues" evidence="1">
    <location>
        <begin position="114"/>
        <end position="129"/>
    </location>
</feature>
<feature type="region of interest" description="Disordered" evidence="1">
    <location>
        <begin position="64"/>
        <end position="159"/>
    </location>
</feature>
<organism evidence="2 3">
    <name type="scientific">Aldrovandia affinis</name>
    <dbReference type="NCBI Taxonomy" id="143900"/>
    <lineage>
        <taxon>Eukaryota</taxon>
        <taxon>Metazoa</taxon>
        <taxon>Chordata</taxon>
        <taxon>Craniata</taxon>
        <taxon>Vertebrata</taxon>
        <taxon>Euteleostomi</taxon>
        <taxon>Actinopterygii</taxon>
        <taxon>Neopterygii</taxon>
        <taxon>Teleostei</taxon>
        <taxon>Notacanthiformes</taxon>
        <taxon>Halosauridae</taxon>
        <taxon>Aldrovandia</taxon>
    </lineage>
</organism>
<sequence length="381" mass="40684">MRRLGGRKEAPSIPLDPNPFQVLAGPEEGGLCTGMDLEPVSRSLTRIGSLMAFALFLTGLVTQPASPAPSGSIESPHSCGEPPASGVGQGLHLGLLSGPPIQPATEPMRLPSRAVPPPVESALLTPPPVRDLERKLEGETPPPSPKHERTGLSSKRHQAQDRAVVAPLPPVYHSVHPDPSGYPPRNRWYSCAGLVTRTLLPTTAILASHSTNRIAEKVPQHTRGHWTAGTPGHGGRPPHPATAHGRARPSAGGPGPGPRTPPRRDSPRRRETPFPVPHTPWDTRSWLCSRAGAGSPAPAVGPARIAIAGHARHPAPRRRSPYSRPPLRVLRTGSRRARDASLAYRALWSVASSRVAGRRTLAQEPHDRPVNRGRSLERGTT</sequence>
<evidence type="ECO:0000256" key="1">
    <source>
        <dbReference type="SAM" id="MobiDB-lite"/>
    </source>
</evidence>
<dbReference type="Proteomes" id="UP001221898">
    <property type="component" value="Unassembled WGS sequence"/>
</dbReference>